<gene>
    <name evidence="12" type="ORF">VFDL14_22260</name>
</gene>
<dbReference type="SUPFAM" id="SSF51445">
    <property type="entry name" value="(Trans)glycosidases"/>
    <property type="match status" value="1"/>
</dbReference>
<dbReference type="GO" id="GO:0005886">
    <property type="term" value="C:plasma membrane"/>
    <property type="evidence" value="ECO:0007669"/>
    <property type="project" value="UniProtKB-SubCell"/>
</dbReference>
<dbReference type="EMBL" id="JFFR01000013">
    <property type="protein sequence ID" value="KDN28850.1"/>
    <property type="molecule type" value="Genomic_DNA"/>
</dbReference>
<dbReference type="GO" id="GO:0071555">
    <property type="term" value="P:cell wall organization"/>
    <property type="evidence" value="ECO:0007669"/>
    <property type="project" value="UniProtKB-KW"/>
</dbReference>
<dbReference type="STRING" id="212667.VFDL14_22260"/>
<sequence>MPLPYGKAICYSGYRNGQSPVTSDYPSYEQIREDLLILESDWDYIRLYDSSVHAERVLKVIEDEKLSLKVLLGNDLAAELSNSNCPWGADYSVMQLAENKAYNVRGLLRTVELSNRYSDIVVAVSIGNEASVDWTDHLVSVESLVAYALILKEKISQPITFCENYVPWWNKLAPLVEVIDFVSIHTYPVWEYHGLESAMSYTISNYTSVASKYPDKPVIITEAGWATKSNGRGIEVHNASEELQCEYLKQLVDWAENEQVLTFVFEAFDEFWKGSEHSDEPEKHWGIYYESRTAKPAVKALLSTNR</sequence>
<keyword evidence="7" id="KW-0961">Cell wall biogenesis/degradation</keyword>
<reference evidence="12 13" key="1">
    <citation type="submission" date="2014-02" db="EMBL/GenBank/DDBJ databases">
        <title>Vibrio fortis Dalian14 Genome Sequencing.</title>
        <authorList>
            <person name="Wang Y."/>
            <person name="Song L."/>
            <person name="Liu G."/>
            <person name="Ding J."/>
        </authorList>
    </citation>
    <scope>NUCLEOTIDE SEQUENCE [LARGE SCALE GENOMIC DNA]</scope>
    <source>
        <strain evidence="12 13">Dalian14</strain>
    </source>
</reference>
<keyword evidence="6" id="KW-0119">Carbohydrate metabolism</keyword>
<protein>
    <recommendedName>
        <fullName evidence="11">Endo-1,3-beta-glucanase btgC</fullName>
    </recommendedName>
    <alternativeName>
        <fullName evidence="10">Laminarinase btgC</fullName>
    </alternativeName>
</protein>
<evidence type="ECO:0000256" key="5">
    <source>
        <dbReference type="ARBA" id="ARBA00023180"/>
    </source>
</evidence>
<accession>A0A066UP50</accession>
<evidence type="ECO:0000313" key="12">
    <source>
        <dbReference type="EMBL" id="KDN28850.1"/>
    </source>
</evidence>
<keyword evidence="4" id="KW-0472">Membrane</keyword>
<keyword evidence="5" id="KW-0325">Glycoprotein</keyword>
<keyword evidence="2" id="KW-1003">Cell membrane</keyword>
<comment type="function">
    <text evidence="9">Glucanases play a role in cell expansion during growth, in cell-cell fusion during mating, and in spore release during sporulation. This enzyme may be involved in beta-glucan degradation. Active on laminarin and lichenan.</text>
</comment>
<evidence type="ECO:0000256" key="2">
    <source>
        <dbReference type="ARBA" id="ARBA00022475"/>
    </source>
</evidence>
<keyword evidence="13" id="KW-1185">Reference proteome</keyword>
<dbReference type="InterPro" id="IPR017853">
    <property type="entry name" value="GH"/>
</dbReference>
<dbReference type="GO" id="GO:0000272">
    <property type="term" value="P:polysaccharide catabolic process"/>
    <property type="evidence" value="ECO:0007669"/>
    <property type="project" value="UniProtKB-KW"/>
</dbReference>
<dbReference type="Gene3D" id="3.20.20.80">
    <property type="entry name" value="Glycosidases"/>
    <property type="match status" value="1"/>
</dbReference>
<dbReference type="PANTHER" id="PTHR16631:SF17">
    <property type="entry name" value="GLUCAN ENDO-1,3-BETA-GLUCOSIDASE BTGC"/>
    <property type="match status" value="1"/>
</dbReference>
<evidence type="ECO:0000256" key="8">
    <source>
        <dbReference type="ARBA" id="ARBA00023326"/>
    </source>
</evidence>
<keyword evidence="3 12" id="KW-0378">Hydrolase</keyword>
<evidence type="ECO:0000256" key="6">
    <source>
        <dbReference type="ARBA" id="ARBA00023277"/>
    </source>
</evidence>
<comment type="caution">
    <text evidence="12">The sequence shown here is derived from an EMBL/GenBank/DDBJ whole genome shotgun (WGS) entry which is preliminary data.</text>
</comment>
<dbReference type="Proteomes" id="UP000027219">
    <property type="component" value="Unassembled WGS sequence"/>
</dbReference>
<evidence type="ECO:0000256" key="4">
    <source>
        <dbReference type="ARBA" id="ARBA00023136"/>
    </source>
</evidence>
<dbReference type="PANTHER" id="PTHR16631">
    <property type="entry name" value="GLUCAN 1,3-BETA-GLUCOSIDASE"/>
    <property type="match status" value="1"/>
</dbReference>
<organism evidence="12 13">
    <name type="scientific">Vibrio fortis</name>
    <dbReference type="NCBI Taxonomy" id="212667"/>
    <lineage>
        <taxon>Bacteria</taxon>
        <taxon>Pseudomonadati</taxon>
        <taxon>Pseudomonadota</taxon>
        <taxon>Gammaproteobacteria</taxon>
        <taxon>Vibrionales</taxon>
        <taxon>Vibrionaceae</taxon>
        <taxon>Vibrio</taxon>
    </lineage>
</organism>
<proteinExistence type="predicted"/>
<evidence type="ECO:0000256" key="3">
    <source>
        <dbReference type="ARBA" id="ARBA00022801"/>
    </source>
</evidence>
<keyword evidence="8" id="KW-0624">Polysaccharide degradation</keyword>
<comment type="subcellular location">
    <subcellularLocation>
        <location evidence="1">Cell membrane</location>
    </subcellularLocation>
</comment>
<evidence type="ECO:0000256" key="11">
    <source>
        <dbReference type="ARBA" id="ARBA00043078"/>
    </source>
</evidence>
<name>A0A066UP50_9VIBR</name>
<dbReference type="InterPro" id="IPR050732">
    <property type="entry name" value="Beta-glucan_modifiers"/>
</dbReference>
<dbReference type="AlphaFoldDB" id="A0A066UP50"/>
<evidence type="ECO:0000256" key="1">
    <source>
        <dbReference type="ARBA" id="ARBA00004236"/>
    </source>
</evidence>
<evidence type="ECO:0000256" key="10">
    <source>
        <dbReference type="ARBA" id="ARBA00042373"/>
    </source>
</evidence>
<evidence type="ECO:0000313" key="13">
    <source>
        <dbReference type="Proteomes" id="UP000027219"/>
    </source>
</evidence>
<dbReference type="GO" id="GO:0016787">
    <property type="term" value="F:hydrolase activity"/>
    <property type="evidence" value="ECO:0007669"/>
    <property type="project" value="UniProtKB-KW"/>
</dbReference>
<evidence type="ECO:0000256" key="7">
    <source>
        <dbReference type="ARBA" id="ARBA00023316"/>
    </source>
</evidence>
<evidence type="ECO:0000256" key="9">
    <source>
        <dbReference type="ARBA" id="ARBA00037649"/>
    </source>
</evidence>